<feature type="region of interest" description="Disordered" evidence="6">
    <location>
        <begin position="553"/>
        <end position="573"/>
    </location>
</feature>
<evidence type="ECO:0000256" key="4">
    <source>
        <dbReference type="ARBA" id="ARBA00023069"/>
    </source>
</evidence>
<keyword evidence="4" id="KW-0969">Cilium</keyword>
<dbReference type="EMBL" id="JALJOV010001416">
    <property type="protein sequence ID" value="KAK9848174.1"/>
    <property type="molecule type" value="Genomic_DNA"/>
</dbReference>
<dbReference type="GO" id="GO:0003341">
    <property type="term" value="P:cilium movement"/>
    <property type="evidence" value="ECO:0007669"/>
    <property type="project" value="TreeGrafter"/>
</dbReference>
<evidence type="ECO:0000256" key="2">
    <source>
        <dbReference type="ARBA" id="ARBA00004496"/>
    </source>
</evidence>
<organism evidence="8 9">
    <name type="scientific">Apatococcus fuscideae</name>
    <dbReference type="NCBI Taxonomy" id="2026836"/>
    <lineage>
        <taxon>Eukaryota</taxon>
        <taxon>Viridiplantae</taxon>
        <taxon>Chlorophyta</taxon>
        <taxon>core chlorophytes</taxon>
        <taxon>Trebouxiophyceae</taxon>
        <taxon>Chlorellales</taxon>
        <taxon>Chlorellaceae</taxon>
        <taxon>Apatococcus</taxon>
    </lineage>
</organism>
<feature type="compositionally biased region" description="Low complexity" evidence="6">
    <location>
        <begin position="446"/>
        <end position="477"/>
    </location>
</feature>
<comment type="subcellular location">
    <subcellularLocation>
        <location evidence="1">Cell projection</location>
        <location evidence="1">Cilium</location>
    </subcellularLocation>
    <subcellularLocation>
        <location evidence="2">Cytoplasm</location>
    </subcellularLocation>
</comment>
<feature type="region of interest" description="Disordered" evidence="6">
    <location>
        <begin position="382"/>
        <end position="512"/>
    </location>
</feature>
<dbReference type="InterPro" id="IPR053879">
    <property type="entry name" value="HYDIN_VesB_CFA65-like_Ig"/>
</dbReference>
<feature type="region of interest" description="Disordered" evidence="6">
    <location>
        <begin position="259"/>
        <end position="306"/>
    </location>
</feature>
<evidence type="ECO:0000256" key="1">
    <source>
        <dbReference type="ARBA" id="ARBA00004138"/>
    </source>
</evidence>
<dbReference type="InterPro" id="IPR033305">
    <property type="entry name" value="Hydin-like"/>
</dbReference>
<protein>
    <recommendedName>
        <fullName evidence="7">HYDIN/VesB/CFA65-like Ig-like domain-containing protein</fullName>
    </recommendedName>
</protein>
<dbReference type="GO" id="GO:1904158">
    <property type="term" value="P:axonemal central apparatus assembly"/>
    <property type="evidence" value="ECO:0007669"/>
    <property type="project" value="TreeGrafter"/>
</dbReference>
<evidence type="ECO:0000256" key="6">
    <source>
        <dbReference type="SAM" id="MobiDB-lite"/>
    </source>
</evidence>
<feature type="region of interest" description="Disordered" evidence="6">
    <location>
        <begin position="850"/>
        <end position="869"/>
    </location>
</feature>
<dbReference type="InterPro" id="IPR013783">
    <property type="entry name" value="Ig-like_fold"/>
</dbReference>
<reference evidence="8 9" key="1">
    <citation type="journal article" date="2024" name="Nat. Commun.">
        <title>Phylogenomics reveals the evolutionary origins of lichenization in chlorophyte algae.</title>
        <authorList>
            <person name="Puginier C."/>
            <person name="Libourel C."/>
            <person name="Otte J."/>
            <person name="Skaloud P."/>
            <person name="Haon M."/>
            <person name="Grisel S."/>
            <person name="Petersen M."/>
            <person name="Berrin J.G."/>
            <person name="Delaux P.M."/>
            <person name="Dal Grande F."/>
            <person name="Keller J."/>
        </authorList>
    </citation>
    <scope>NUCLEOTIDE SEQUENCE [LARGE SCALE GENOMIC DNA]</scope>
    <source>
        <strain evidence="8 9">SAG 2523</strain>
    </source>
</reference>
<gene>
    <name evidence="8" type="ORF">WJX84_007451</name>
</gene>
<dbReference type="Proteomes" id="UP001485043">
    <property type="component" value="Unassembled WGS sequence"/>
</dbReference>
<dbReference type="GO" id="GO:0005930">
    <property type="term" value="C:axoneme"/>
    <property type="evidence" value="ECO:0007669"/>
    <property type="project" value="TreeGrafter"/>
</dbReference>
<feature type="domain" description="HYDIN/VesB/CFA65-like Ig-like" evidence="7">
    <location>
        <begin position="1608"/>
        <end position="1706"/>
    </location>
</feature>
<evidence type="ECO:0000313" key="8">
    <source>
        <dbReference type="EMBL" id="KAK9848174.1"/>
    </source>
</evidence>
<evidence type="ECO:0000259" key="7">
    <source>
        <dbReference type="Pfam" id="PF22544"/>
    </source>
</evidence>
<dbReference type="PANTHER" id="PTHR23053">
    <property type="entry name" value="DLEC1 DELETED IN LUNG AND ESOPHAGEAL CANCER 1"/>
    <property type="match status" value="1"/>
</dbReference>
<feature type="compositionally biased region" description="Low complexity" evidence="6">
    <location>
        <begin position="497"/>
        <end position="506"/>
    </location>
</feature>
<name>A0AAW1SLW7_9CHLO</name>
<dbReference type="NCBIfam" id="NF012200">
    <property type="entry name" value="choice_anch_D"/>
    <property type="match status" value="2"/>
</dbReference>
<keyword evidence="3" id="KW-0963">Cytoplasm</keyword>
<evidence type="ECO:0000256" key="3">
    <source>
        <dbReference type="ARBA" id="ARBA00022490"/>
    </source>
</evidence>
<feature type="compositionally biased region" description="Low complexity" evidence="6">
    <location>
        <begin position="553"/>
        <end position="566"/>
    </location>
</feature>
<comment type="caution">
    <text evidence="8">The sequence shown here is derived from an EMBL/GenBank/DDBJ whole genome shotgun (WGS) entry which is preliminary data.</text>
</comment>
<dbReference type="Pfam" id="PF22544">
    <property type="entry name" value="HYDIN_VesB_CFA65-like_Ig"/>
    <property type="match status" value="1"/>
</dbReference>
<feature type="compositionally biased region" description="Low complexity" evidence="6">
    <location>
        <begin position="272"/>
        <end position="306"/>
    </location>
</feature>
<evidence type="ECO:0000313" key="9">
    <source>
        <dbReference type="Proteomes" id="UP001485043"/>
    </source>
</evidence>
<evidence type="ECO:0000256" key="5">
    <source>
        <dbReference type="ARBA" id="ARBA00023273"/>
    </source>
</evidence>
<dbReference type="Gene3D" id="2.60.40.10">
    <property type="entry name" value="Immunoglobulins"/>
    <property type="match status" value="11"/>
</dbReference>
<accession>A0AAW1SLW7</accession>
<dbReference type="PANTHER" id="PTHR23053:SF0">
    <property type="entry name" value="HYDROCEPHALUS-INDUCING PROTEIN HOMOLOG"/>
    <property type="match status" value="1"/>
</dbReference>
<proteinExistence type="predicted"/>
<feature type="region of interest" description="Disordered" evidence="6">
    <location>
        <begin position="528"/>
        <end position="547"/>
    </location>
</feature>
<sequence length="2632" mass="278532">MTISTSDEVSGSSVLVVSPEEAAALNELERKMATHAADKASIDAVVGAMFQNQAVLRQVPIGTNEAQERVLFQLCGLTFKEGLASSVMPVAPMDALLIPDPYTMQVVHRPHLHAPRQPVTAFGVLTLIPPQEPEGAMQKVQQSRWIIQPKATTELEVVLEASALGLYAHNLDFEVMYGRHAVAKLEGERAHPHISQDPKVLFPRQPVGHYNLAANTLEYGPVLVRPAGEETNSRAHYHLHLLNDGRFPATVKLGMTSQGGIQTQEPTPPATPRASKPPAKAAATTATKAGPAAGKGQAPPAAAPPTFHLSTQELTIQPGQNANVTLTALPTAVGPVEDAIICQVVNSPVNVEFKVTCTGAKPQVDLQVATCPDPASVQQQASKVRAVVTRSERSRSPAKVSRTGSKVPAGDENASAVGAKKITMPVRRPSSTSLKARPASMGINQARVTTPPRPTSSATPPASARGRGASTRTGAAAKTPPGRSRGVPKATSERPTTGEAATSAAEEATKAVAEEADAKVAAVAAAPKPGGAAQPGKPAEAAKPAGAAAAGAKGKKAAPAAPEPVGVSLEADQGPLEGTAQVTTEGIRFKRQLVGDKTCKAITITNMGVIPAGWKLAGALPAALSLSSGEGVIPPGRSSQIVISLCGKEPELLTCQLLLEVSAGGETLPVIEETLPFSIHAEVYRVAAEVQHPEASDVTVDWGLMKGVDSAVKQIVLLNKGRFPYNWQAGWKKQGAQRYFTLPVMEGTLAAGQQQAVEIIFNGEHALEADLAINGNTDLGFSIVDPVYPDHMEHLPVKMNLKASFNKCQLGPGDLVEFGPNVFGAAVPARSMDVTNTGLFPLSFRIRSPEAPTTTSQASTSASPTKAGTPAAAAAAAAAATAAKGKPTSTSEQLTAGSFSVSPAAGTLAAGETQSLTVVFTPSAAKAFEERLVLDVSDRSKLEAEKNQLGMRLTGEACIPQVDVSNLRAMFVDKPSLVAAQSSTPSQSAARASTAPELEASLDVEGRAFHYGLVLARVQQPQPGGIVRQSSNVATAPGSVTNLSIRNPGKVPCSLVFAVNPVVGAVSGSTFPMTLDPSALTIPPASSGLLSVPFMPAAMGKFAAILEATVKLPGQPTAPGAKADPAGGAKLQICRLSGEGGLPSLSVELPKGFEEPGQPSTLRFSKLLKGKSQKLAVKLSNLGRLPISFKVKLKPHAAFKLDLAAAELASTSILQTLQPNQDTLLHLIFSPPEAASYLHEARLEVLDNPFEQHKITMLGESSTNDLVFDGLPEGAADEMRLPDTPLTIPCHLTFSIQSLTTKHYRWEWQPLACCTCAPNQGHLPAGASQTILLTFQADKPVLPGTAQDIQIKVYAVADSARPVCDLTRIDFGRTPMLQQSSFGFPLSNTSLAKLNYKWVIQDAGGATDASGLYQVTPAGGVLGAGQVQQITVRFCPTESSADLERKLVAVISNLAAGVIGPIRDLTARVLRPLYHFELPESLVPTGPGPDLGLPGGPAHMLELGAPGARLPVRAVFHVLNPTDDAWDWSWQRMGSRPGTPNVMQDASGRAFTCEVQQGRAAAHGRCQLAFTFTPPTTALQEETWKFVVTKHRVEILFLLKGLVRTSRVSLQPERISFGTVPVGKRSEQVIRISNDEDISMRYVFDNALMQGPKPMVIFNPPQGTLKPRSQMAVKVSFTPPSEGVVEASAACTIKQARNPLSLHIHGEGLTTHSQLAIEQQDGNALLLSSQSTQALDFGQVLIDQKESRFIRVTNQGSAPFSYEWNLGKELRLSVKPASGEVPPGQQALCCLAFAPRSEKHRMNSLAVSCRISSGKLYNLLLTGTCHKPRLRVGFESYDFGVCFVRSPTAPALECLLPLHNSDTFPIDVENRFDNTDFLQVGCQPTTLAKGQHMDVPISFTPRHAQKYQATVALRVLGGMYTHEISISGEAVPLKLELVDAKQRHISLGSVVLGSKTQRKTSIVNRSKIAAEVSFSGCAAALEQQGIELHPVDFTILPRGIAELTFTFRPPQRQEPFKREVIAQAAGFSVPLLTVSGSCVAADVVLSSKQIAFGTVILGAQAHKVVTLQNSGQVPITYAWDVKALKPNFSIKPAGGTAAAGQSIQLHITCHPLKLAPELRAHKVRCGVAGSSDLLLSLTATCADAQPEPGNVTFQASVGASDTKLISLSNTDSVLDWHVRPVIRNSQWSGSDMVIVPAGLQHSYELTYKPISQSTQEKPHQGQAFFPRQDGSALLHRLIGIGEEPVPSGHIVVQVAARTQHSDSIKVENWTPASQRFRAIPSLDNAPPATSFTGPDIIAVPAHGSTAWAFKFTARAEGTATGRVTFRNDSNREYRFWNVTFKVGPPSTPSAVTITSPVRQSVTYTITMENPLQQDVTVSMAADNQGDLTFPSSLLVPAASSAGLKVVFRPLLVSSSRALLRISSKELGLEEHVLQLVGTAARPERALSFETSLGSSDTQTVMLTHWAKQKADYKCTLRDQRILGLDCKPATFSAPPAAAEGTPVSVDVTYEPTGLTDGVTDIVSIASAVGGIYEVPVTARCTPPRPQGPIEIAKGAGSISFTNVLPKQATFSLAVDNPAFIIKANETIAAKKSSQVAIGVAKDAAGQSLIGRLTISCSAETPAVWVYYLRTVT</sequence>
<keyword evidence="5" id="KW-0966">Cell projection</keyword>
<keyword evidence="9" id="KW-1185">Reference proteome</keyword>